<dbReference type="InterPro" id="IPR000119">
    <property type="entry name" value="Hist_DNA-bd"/>
</dbReference>
<dbReference type="PANTHER" id="PTHR33175">
    <property type="entry name" value="DNA-BINDING PROTEIN HU"/>
    <property type="match status" value="1"/>
</dbReference>
<evidence type="ECO:0000256" key="1">
    <source>
        <dbReference type="ARBA" id="ARBA00003819"/>
    </source>
</evidence>
<evidence type="ECO:0000256" key="4">
    <source>
        <dbReference type="ARBA" id="ARBA00023125"/>
    </source>
</evidence>
<dbReference type="OrthoDB" id="9799835at2"/>
<gene>
    <name evidence="6" type="ORF">DZ860_16830</name>
</gene>
<dbReference type="PANTHER" id="PTHR33175:SF3">
    <property type="entry name" value="DNA-BINDING PROTEIN HU-BETA"/>
    <property type="match status" value="1"/>
</dbReference>
<keyword evidence="7" id="KW-1185">Reference proteome</keyword>
<dbReference type="GO" id="GO:1990103">
    <property type="term" value="C:DnaA-HU complex"/>
    <property type="evidence" value="ECO:0007669"/>
    <property type="project" value="UniProtKB-ARBA"/>
</dbReference>
<evidence type="ECO:0000256" key="5">
    <source>
        <dbReference type="RuleBase" id="RU003939"/>
    </source>
</evidence>
<dbReference type="Gene3D" id="4.10.520.10">
    <property type="entry name" value="IHF-like DNA-binding proteins"/>
    <property type="match status" value="1"/>
</dbReference>
<dbReference type="GO" id="GO:0042802">
    <property type="term" value="F:identical protein binding"/>
    <property type="evidence" value="ECO:0007669"/>
    <property type="project" value="UniProtKB-ARBA"/>
</dbReference>
<evidence type="ECO:0000313" key="7">
    <source>
        <dbReference type="Proteomes" id="UP000273252"/>
    </source>
</evidence>
<proteinExistence type="inferred from homology"/>
<dbReference type="PRINTS" id="PR01727">
    <property type="entry name" value="DNABINDINGHU"/>
</dbReference>
<keyword evidence="4 6" id="KW-0238">DNA-binding</keyword>
<dbReference type="GO" id="GO:1990178">
    <property type="term" value="C:HU-DNA complex"/>
    <property type="evidence" value="ECO:0007669"/>
    <property type="project" value="UniProtKB-ARBA"/>
</dbReference>
<dbReference type="GO" id="GO:0030261">
    <property type="term" value="P:chromosome condensation"/>
    <property type="evidence" value="ECO:0007669"/>
    <property type="project" value="UniProtKB-KW"/>
</dbReference>
<evidence type="ECO:0000256" key="3">
    <source>
        <dbReference type="ARBA" id="ARBA00023067"/>
    </source>
</evidence>
<protein>
    <submittedName>
        <fullName evidence="6">HU family DNA-binding protein</fullName>
    </submittedName>
</protein>
<comment type="caution">
    <text evidence="6">The sequence shown here is derived from an EMBL/GenBank/DDBJ whole genome shotgun (WGS) entry which is preliminary data.</text>
</comment>
<dbReference type="PROSITE" id="PS00045">
    <property type="entry name" value="HISTONE_LIKE"/>
    <property type="match status" value="1"/>
</dbReference>
<dbReference type="GO" id="GO:0030527">
    <property type="term" value="F:structural constituent of chromatin"/>
    <property type="evidence" value="ECO:0007669"/>
    <property type="project" value="InterPro"/>
</dbReference>
<dbReference type="GO" id="GO:0005829">
    <property type="term" value="C:cytosol"/>
    <property type="evidence" value="ECO:0007669"/>
    <property type="project" value="UniProtKB-ARBA"/>
</dbReference>
<comment type="function">
    <text evidence="1">Histone-like DNA-binding protein which is capable of wrapping DNA to stabilize it, and thus to prevent its denaturation under extreme environmental conditions.</text>
</comment>
<accession>A0A3A6QLK1</accession>
<dbReference type="SMART" id="SM00411">
    <property type="entry name" value="BHL"/>
    <property type="match status" value="1"/>
</dbReference>
<sequence>MNKTELVAHIAETAELTKIDAGRALDAILNGITESLANGDEVALMGFGTFKISARAARDGRNPRTGETVKIAASKLPSFKAGKTFKDAVNQ</sequence>
<reference evidence="6 7" key="1">
    <citation type="submission" date="2018-08" db="EMBL/GenBank/DDBJ databases">
        <title>Vibrio isolated from the Eastern China Marginal Seas.</title>
        <authorList>
            <person name="Li Y."/>
        </authorList>
    </citation>
    <scope>NUCLEOTIDE SEQUENCE [LARGE SCALE GENOMIC DNA]</scope>
    <source>
        <strain evidence="6 7">BEI233</strain>
    </source>
</reference>
<dbReference type="CDD" id="cd13831">
    <property type="entry name" value="HU"/>
    <property type="match status" value="1"/>
</dbReference>
<dbReference type="GO" id="GO:0006270">
    <property type="term" value="P:DNA replication initiation"/>
    <property type="evidence" value="ECO:0007669"/>
    <property type="project" value="UniProtKB-ARBA"/>
</dbReference>
<dbReference type="EMBL" id="QVMU01000019">
    <property type="protein sequence ID" value="RJX68658.1"/>
    <property type="molecule type" value="Genomic_DNA"/>
</dbReference>
<comment type="similarity">
    <text evidence="2 5">Belongs to the bacterial histone-like protein family.</text>
</comment>
<dbReference type="RefSeq" id="WP_120033636.1">
    <property type="nucleotide sequence ID" value="NZ_QVMU01000019.1"/>
</dbReference>
<dbReference type="FunFam" id="4.10.520.10:FF:000001">
    <property type="entry name" value="DNA-binding protein HU"/>
    <property type="match status" value="1"/>
</dbReference>
<dbReference type="GO" id="GO:0003677">
    <property type="term" value="F:DNA binding"/>
    <property type="evidence" value="ECO:0007669"/>
    <property type="project" value="UniProtKB-KW"/>
</dbReference>
<dbReference type="Proteomes" id="UP000273252">
    <property type="component" value="Unassembled WGS sequence"/>
</dbReference>
<organism evidence="6 7">
    <name type="scientific">Vibrio sinensis</name>
    <dbReference type="NCBI Taxonomy" id="2302434"/>
    <lineage>
        <taxon>Bacteria</taxon>
        <taxon>Pseudomonadati</taxon>
        <taxon>Pseudomonadota</taxon>
        <taxon>Gammaproteobacteria</taxon>
        <taxon>Vibrionales</taxon>
        <taxon>Vibrionaceae</taxon>
        <taxon>Vibrio</taxon>
    </lineage>
</organism>
<dbReference type="SUPFAM" id="SSF47729">
    <property type="entry name" value="IHF-like DNA-binding proteins"/>
    <property type="match status" value="1"/>
</dbReference>
<name>A0A3A6QLK1_9VIBR</name>
<dbReference type="InterPro" id="IPR020816">
    <property type="entry name" value="Histone-like_DNA-bd_CS"/>
</dbReference>
<dbReference type="InterPro" id="IPR010992">
    <property type="entry name" value="IHF-like_DNA-bd_dom_sf"/>
</dbReference>
<dbReference type="GO" id="GO:0006351">
    <property type="term" value="P:DNA-templated transcription"/>
    <property type="evidence" value="ECO:0007669"/>
    <property type="project" value="UniProtKB-ARBA"/>
</dbReference>
<keyword evidence="3" id="KW-0226">DNA condensation</keyword>
<evidence type="ECO:0000256" key="2">
    <source>
        <dbReference type="ARBA" id="ARBA00010529"/>
    </source>
</evidence>
<dbReference type="Pfam" id="PF00216">
    <property type="entry name" value="Bac_DNA_binding"/>
    <property type="match status" value="1"/>
</dbReference>
<evidence type="ECO:0000313" key="6">
    <source>
        <dbReference type="EMBL" id="RJX68658.1"/>
    </source>
</evidence>
<dbReference type="AlphaFoldDB" id="A0A3A6QLK1"/>